<reference evidence="2 3" key="1">
    <citation type="journal article" date="2015" name="Sci. Rep.">
        <title>Genome of the facultative scuticociliatosis pathogen Pseudocohnilembus persalinus provides insight into its virulence through horizontal gene transfer.</title>
        <authorList>
            <person name="Xiong J."/>
            <person name="Wang G."/>
            <person name="Cheng J."/>
            <person name="Tian M."/>
            <person name="Pan X."/>
            <person name="Warren A."/>
            <person name="Jiang C."/>
            <person name="Yuan D."/>
            <person name="Miao W."/>
        </authorList>
    </citation>
    <scope>NUCLEOTIDE SEQUENCE [LARGE SCALE GENOMIC DNA]</scope>
    <source>
        <strain evidence="2">36N120E</strain>
    </source>
</reference>
<name>A0A0V0QDV0_PSEPJ</name>
<dbReference type="Proteomes" id="UP000054937">
    <property type="component" value="Unassembled WGS sequence"/>
</dbReference>
<keyword evidence="3" id="KW-1185">Reference proteome</keyword>
<accession>A0A0V0QDV0</accession>
<feature type="compositionally biased region" description="Basic and acidic residues" evidence="1">
    <location>
        <begin position="418"/>
        <end position="434"/>
    </location>
</feature>
<comment type="caution">
    <text evidence="2">The sequence shown here is derived from an EMBL/GenBank/DDBJ whole genome shotgun (WGS) entry which is preliminary data.</text>
</comment>
<feature type="compositionally biased region" description="Polar residues" evidence="1">
    <location>
        <begin position="407"/>
        <end position="417"/>
    </location>
</feature>
<proteinExistence type="predicted"/>
<evidence type="ECO:0000313" key="3">
    <source>
        <dbReference type="Proteomes" id="UP000054937"/>
    </source>
</evidence>
<sequence length="519" mass="61731">MEQTILGLYPNSTKRELIAKNYKGDIKQFNRFINDQQTNIDFKKVMEIYDVKEINFTQDEKNKQNDEYFIKYTFTRGKQQLIKFLSHELQETQNQNQQNNMEIEQIPQINKISPQQDQTISSNNISPEKTQTDETKYTETINETQQSFNSEEHTAESQENKILQKRQAILDLITIYIFDYVQNPQISHDQKHYHGVKLMALLETYLKIFKQELNPNSYQNQPINKSEQILDKSIQLNCEINSQECLYQKEIKQEQNQKYCQSQIISDSLKNKNQINQEQQNSILQLLYGYGQDKEIQGEVTNSRQIQNYIKQTQIEQLEQRFNKIKEQIKLLPIQETNQLPQQQQYQQQQQTTKQLNIFLNAESYNDCQNWIAINYQFKKIMNISGRVLGLKFSDNQQDNQKNYNNTIFDKNGSQYPEETKDENQENSQKQEQKANKAFKNLDQKGIKLINKSKTIKKDKKNENKININNKKTKQYDKQKKLSDNSQKLDSLQNNLLFQQEEEVYQEDLDPILQKQIDL</sequence>
<dbReference type="EMBL" id="LDAU01000194">
    <property type="protein sequence ID" value="KRX00360.1"/>
    <property type="molecule type" value="Genomic_DNA"/>
</dbReference>
<organism evidence="2 3">
    <name type="scientific">Pseudocohnilembus persalinus</name>
    <name type="common">Ciliate</name>
    <dbReference type="NCBI Taxonomy" id="266149"/>
    <lineage>
        <taxon>Eukaryota</taxon>
        <taxon>Sar</taxon>
        <taxon>Alveolata</taxon>
        <taxon>Ciliophora</taxon>
        <taxon>Intramacronucleata</taxon>
        <taxon>Oligohymenophorea</taxon>
        <taxon>Scuticociliatia</taxon>
        <taxon>Philasterida</taxon>
        <taxon>Pseudocohnilembidae</taxon>
        <taxon>Pseudocohnilembus</taxon>
    </lineage>
</organism>
<evidence type="ECO:0000313" key="2">
    <source>
        <dbReference type="EMBL" id="KRX00360.1"/>
    </source>
</evidence>
<gene>
    <name evidence="2" type="ORF">PPERSA_10859</name>
</gene>
<feature type="region of interest" description="Disordered" evidence="1">
    <location>
        <begin position="114"/>
        <end position="136"/>
    </location>
</feature>
<protein>
    <submittedName>
        <fullName evidence="2">Uncharacterized protein</fullName>
    </submittedName>
</protein>
<dbReference type="AlphaFoldDB" id="A0A0V0QDV0"/>
<dbReference type="InParanoid" id="A0A0V0QDV0"/>
<evidence type="ECO:0000256" key="1">
    <source>
        <dbReference type="SAM" id="MobiDB-lite"/>
    </source>
</evidence>
<feature type="compositionally biased region" description="Polar residues" evidence="1">
    <location>
        <begin position="114"/>
        <end position="129"/>
    </location>
</feature>
<feature type="region of interest" description="Disordered" evidence="1">
    <location>
        <begin position="401"/>
        <end position="434"/>
    </location>
</feature>